<dbReference type="PANTHER" id="PTHR37461:SF1">
    <property type="entry name" value="ANTI-SIGMA-K FACTOR RSKA"/>
    <property type="match status" value="1"/>
</dbReference>
<dbReference type="Pfam" id="PF10099">
    <property type="entry name" value="RskA_C"/>
    <property type="match status" value="1"/>
</dbReference>
<name>C6XDD0_METGS</name>
<proteinExistence type="predicted"/>
<dbReference type="EMBL" id="CP001674">
    <property type="protein sequence ID" value="ACT50555.1"/>
    <property type="molecule type" value="Genomic_DNA"/>
</dbReference>
<dbReference type="STRING" id="582744.Msip34_1309"/>
<organism evidence="3 4">
    <name type="scientific">Methylovorus glucosotrophus (strain SIP3-4)</name>
    <dbReference type="NCBI Taxonomy" id="582744"/>
    <lineage>
        <taxon>Bacteria</taxon>
        <taxon>Pseudomonadati</taxon>
        <taxon>Pseudomonadota</taxon>
        <taxon>Betaproteobacteria</taxon>
        <taxon>Nitrosomonadales</taxon>
        <taxon>Methylophilaceae</taxon>
        <taxon>Methylovorus</taxon>
    </lineage>
</organism>
<keyword evidence="1" id="KW-0472">Membrane</keyword>
<reference evidence="3 4" key="2">
    <citation type="journal article" date="2011" name="J. Bacteriol.">
        <title>Genomes of three methylotrophs from a single niche uncover genetic and metabolic divergence of Methylophilaceae.</title>
        <authorList>
            <person name="Lapidus A."/>
            <person name="Clum A."/>
            <person name="Labutti K."/>
            <person name="Kaluzhnaya M.G."/>
            <person name="Lim S."/>
            <person name="Beck D.A."/>
            <person name="Glavina Del Rio T."/>
            <person name="Nolan M."/>
            <person name="Mavromatis K."/>
            <person name="Huntemann M."/>
            <person name="Lucas S."/>
            <person name="Lidstrom M.E."/>
            <person name="Ivanova N."/>
            <person name="Chistoserdova L."/>
        </authorList>
    </citation>
    <scope>NUCLEOTIDE SEQUENCE [LARGE SCALE GENOMIC DNA]</scope>
    <source>
        <strain evidence="3 4">SIP3-4</strain>
    </source>
</reference>
<gene>
    <name evidence="3" type="ordered locus">Msip34_1309</name>
</gene>
<dbReference type="AlphaFoldDB" id="C6XDD0"/>
<accession>C6XDD0</accession>
<sequence>MNYDNDNLKDMLSAEYVLGTLRGRARRRFLRLVETRPEWQAAIDWWRHRLNLLADMVPAIAPRKEVWQHIEIRLYGQRLRSALNWWRGLALAASGFVVVLAVFMVLQAQQPAGVTSPAPTNVAVLTDNNAKAGWMLSLTRSADGKAEMHAAALPSLQAFPDKSFELWILPADKSAPVSLGILPQQGKGSMPIPPTLLAALDTGGLAVTLEPQGGSPSGSPTGPVLYQGKLAQI</sequence>
<keyword evidence="4" id="KW-1185">Reference proteome</keyword>
<dbReference type="OrthoDB" id="8617430at2"/>
<dbReference type="eggNOG" id="COG5343">
    <property type="taxonomic scope" value="Bacteria"/>
</dbReference>
<dbReference type="KEGG" id="mei:Msip34_1309"/>
<reference evidence="4" key="1">
    <citation type="submission" date="2009-07" db="EMBL/GenBank/DDBJ databases">
        <title>Complete sequence of chromosome of Methylovorus sp. SIP3-4.</title>
        <authorList>
            <person name="Lucas S."/>
            <person name="Copeland A."/>
            <person name="Lapidus A."/>
            <person name="Glavina del Rio T."/>
            <person name="Tice H."/>
            <person name="Bruce D."/>
            <person name="Goodwin L."/>
            <person name="Pitluck S."/>
            <person name="Clum A."/>
            <person name="Larimer F."/>
            <person name="Land M."/>
            <person name="Hauser L."/>
            <person name="Kyrpides N."/>
            <person name="Mikhailova N."/>
            <person name="Kayluzhnaya M."/>
            <person name="Chistoserdova L."/>
        </authorList>
    </citation>
    <scope>NUCLEOTIDE SEQUENCE [LARGE SCALE GENOMIC DNA]</scope>
    <source>
        <strain evidence="4">SIP3-4</strain>
    </source>
</reference>
<dbReference type="Proteomes" id="UP000002743">
    <property type="component" value="Chromosome"/>
</dbReference>
<dbReference type="GO" id="GO:0005886">
    <property type="term" value="C:plasma membrane"/>
    <property type="evidence" value="ECO:0007669"/>
    <property type="project" value="InterPro"/>
</dbReference>
<dbReference type="GO" id="GO:0016989">
    <property type="term" value="F:sigma factor antagonist activity"/>
    <property type="evidence" value="ECO:0007669"/>
    <property type="project" value="TreeGrafter"/>
</dbReference>
<keyword evidence="1" id="KW-0812">Transmembrane</keyword>
<feature type="domain" description="Anti-sigma K factor RskA C-terminal" evidence="2">
    <location>
        <begin position="89"/>
        <end position="224"/>
    </location>
</feature>
<evidence type="ECO:0000313" key="4">
    <source>
        <dbReference type="Proteomes" id="UP000002743"/>
    </source>
</evidence>
<dbReference type="HOGENOM" id="CLU_075065_0_0_4"/>
<dbReference type="GO" id="GO:0006417">
    <property type="term" value="P:regulation of translation"/>
    <property type="evidence" value="ECO:0007669"/>
    <property type="project" value="TreeGrafter"/>
</dbReference>
<evidence type="ECO:0000256" key="1">
    <source>
        <dbReference type="SAM" id="Phobius"/>
    </source>
</evidence>
<dbReference type="InterPro" id="IPR051474">
    <property type="entry name" value="Anti-sigma-K/W_factor"/>
</dbReference>
<dbReference type="RefSeq" id="WP_015830032.1">
    <property type="nucleotide sequence ID" value="NC_012969.1"/>
</dbReference>
<feature type="transmembrane region" description="Helical" evidence="1">
    <location>
        <begin position="85"/>
        <end position="106"/>
    </location>
</feature>
<keyword evidence="1" id="KW-1133">Transmembrane helix</keyword>
<dbReference type="InterPro" id="IPR018764">
    <property type="entry name" value="RskA_C"/>
</dbReference>
<protein>
    <recommendedName>
        <fullName evidence="2">Anti-sigma K factor RskA C-terminal domain-containing protein</fullName>
    </recommendedName>
</protein>
<evidence type="ECO:0000259" key="2">
    <source>
        <dbReference type="Pfam" id="PF10099"/>
    </source>
</evidence>
<evidence type="ECO:0000313" key="3">
    <source>
        <dbReference type="EMBL" id="ACT50555.1"/>
    </source>
</evidence>
<dbReference type="PANTHER" id="PTHR37461">
    <property type="entry name" value="ANTI-SIGMA-K FACTOR RSKA"/>
    <property type="match status" value="1"/>
</dbReference>